<reference evidence="1" key="1">
    <citation type="submission" date="2016-01" db="EMBL/GenBank/DDBJ databases">
        <authorList>
            <person name="Peeters C."/>
        </authorList>
    </citation>
    <scope>NUCLEOTIDE SEQUENCE [LARGE SCALE GENOMIC DNA]</scope>
    <source>
        <strain evidence="1">LMG 29326</strain>
    </source>
</reference>
<dbReference type="Proteomes" id="UP000054978">
    <property type="component" value="Unassembled WGS sequence"/>
</dbReference>
<proteinExistence type="predicted"/>
<dbReference type="SUPFAM" id="SSF160272">
    <property type="entry name" value="Shew3726-like"/>
    <property type="match status" value="1"/>
</dbReference>
<dbReference type="OrthoDB" id="9007829at2"/>
<dbReference type="InterPro" id="IPR036692">
    <property type="entry name" value="Shew3726-like_sf"/>
</dbReference>
<evidence type="ECO:0000313" key="2">
    <source>
        <dbReference type="Proteomes" id="UP000054978"/>
    </source>
</evidence>
<dbReference type="EMBL" id="FCOB02000010">
    <property type="protein sequence ID" value="SAK62684.1"/>
    <property type="molecule type" value="Genomic_DNA"/>
</dbReference>
<comment type="caution">
    <text evidence="1">The sequence shown here is derived from an EMBL/GenBank/DDBJ whole genome shotgun (WGS) entry which is preliminary data.</text>
</comment>
<gene>
    <name evidence="1" type="ORF">AWB83_02532</name>
</gene>
<dbReference type="RefSeq" id="WP_159463048.1">
    <property type="nucleotide sequence ID" value="NZ_FCOB02000010.1"/>
</dbReference>
<protein>
    <submittedName>
        <fullName evidence="1">Uncharacterized protein</fullName>
    </submittedName>
</protein>
<organism evidence="1 2">
    <name type="scientific">Caballeronia ptereochthonis</name>
    <dbReference type="NCBI Taxonomy" id="1777144"/>
    <lineage>
        <taxon>Bacteria</taxon>
        <taxon>Pseudomonadati</taxon>
        <taxon>Pseudomonadota</taxon>
        <taxon>Betaproteobacteria</taxon>
        <taxon>Burkholderiales</taxon>
        <taxon>Burkholderiaceae</taxon>
        <taxon>Caballeronia</taxon>
    </lineage>
</organism>
<accession>A0A158AXV1</accession>
<dbReference type="AlphaFoldDB" id="A0A158AXV1"/>
<keyword evidence="2" id="KW-1185">Reference proteome</keyword>
<evidence type="ECO:0000313" key="1">
    <source>
        <dbReference type="EMBL" id="SAK62684.1"/>
    </source>
</evidence>
<sequence length="89" mass="9949">MADTIEGIRIVHIDGHDAVKFGIKVDSVHYFCVMTEKVLHELSQPGGHKSDLLREFELHRELIYEKAAAAIRGGLRGEPLLLHGEVFTS</sequence>
<name>A0A158AXV1_9BURK</name>